<feature type="compositionally biased region" description="Basic and acidic residues" evidence="3">
    <location>
        <begin position="329"/>
        <end position="338"/>
    </location>
</feature>
<feature type="domain" description="Centromere protein J C-terminal" evidence="4">
    <location>
        <begin position="544"/>
        <end position="575"/>
    </location>
</feature>
<dbReference type="EMBL" id="OB663133">
    <property type="protein sequence ID" value="CAD7231019.1"/>
    <property type="molecule type" value="Genomic_DNA"/>
</dbReference>
<keyword evidence="2" id="KW-0175">Coiled coil</keyword>
<comment type="similarity">
    <text evidence="1">Belongs to the TCP10 family.</text>
</comment>
<dbReference type="GO" id="GO:0061511">
    <property type="term" value="P:centriole elongation"/>
    <property type="evidence" value="ECO:0007669"/>
    <property type="project" value="TreeGrafter"/>
</dbReference>
<evidence type="ECO:0000259" key="4">
    <source>
        <dbReference type="Pfam" id="PF07202"/>
    </source>
</evidence>
<feature type="compositionally biased region" description="Polar residues" evidence="3">
    <location>
        <begin position="425"/>
        <end position="441"/>
    </location>
</feature>
<feature type="region of interest" description="Disordered" evidence="3">
    <location>
        <begin position="1"/>
        <end position="108"/>
    </location>
</feature>
<dbReference type="InterPro" id="IPR026581">
    <property type="entry name" value="TCP10L/CENPJ"/>
</dbReference>
<dbReference type="GO" id="GO:0015631">
    <property type="term" value="F:tubulin binding"/>
    <property type="evidence" value="ECO:0007669"/>
    <property type="project" value="TreeGrafter"/>
</dbReference>
<gene>
    <name evidence="5" type="ORF">CTOB1V02_LOCUS8874</name>
</gene>
<feature type="region of interest" description="Disordered" evidence="3">
    <location>
        <begin position="307"/>
        <end position="362"/>
    </location>
</feature>
<dbReference type="PANTHER" id="PTHR10331">
    <property type="entry name" value="T COMPLEX PROTEIN 10"/>
    <property type="match status" value="1"/>
</dbReference>
<dbReference type="InterPro" id="IPR009852">
    <property type="entry name" value="CENPJ_C_dom"/>
</dbReference>
<feature type="region of interest" description="Disordered" evidence="3">
    <location>
        <begin position="374"/>
        <end position="396"/>
    </location>
</feature>
<dbReference type="OrthoDB" id="10252174at2759"/>
<feature type="domain" description="Centromere protein J C-terminal" evidence="4">
    <location>
        <begin position="452"/>
        <end position="479"/>
    </location>
</feature>
<proteinExistence type="inferred from homology"/>
<sequence>ERPSVEDEERSPTPDVQDAEDSSLASLHVRFSENVTHRSYELDDEGSRDSSMPKSDTDEESDGQVPALIKRSADPPPCPRYRGGSEGAVGDAPQGESTFGRQTPLSELLDVGQLRKEVRHEQRDQSVRSLMSAPESLIHTRILELEQEIQTFKSENNRIGRLRKELEARLHSLEKDKAEFLHWKRTEERALQNRIRDIKQRTAKEKQGLEKHLHSERDYQLARKEAETLKGELEQAKAGFRVRESRLKGAEGKLRVELKGAKEELAQQKKANEALQKENSQLKYRVYRLQGKASAALMAQINRELAAAEDERKKAPPPPPETTPPAAEEAQKEGEEAKNPLAPEPPPLAPQDPVAPPGGVKEVILTSSLPTVRVSNSAHEQTQPPIPVATVTTSSQPIATTHDASIEILEHRPAPSHPPTPKPRVSTSRNAVLSSPESSRNPPKGPQIPKERIESDGTIHRLYPDGKQETIFANGNRQILTPISGGKPGAFVRKIIFYNGDVEERHPDGKVDYFFSETLTKHTALADGREIVEFADGQTEFRFPDGSLEIRLADGSRRRVDAEGWTEIVLPNGTQVRMNKDNTQQELLFPNGQKELRTNGKKVELTGDSLLLEVTLIYPNGTEKTVYPDGRQETRYANGRVRIKDREGNLIADVK</sequence>
<dbReference type="GO" id="GO:0005813">
    <property type="term" value="C:centrosome"/>
    <property type="evidence" value="ECO:0007669"/>
    <property type="project" value="TreeGrafter"/>
</dbReference>
<feature type="compositionally biased region" description="Basic and acidic residues" evidence="3">
    <location>
        <begin position="35"/>
        <end position="48"/>
    </location>
</feature>
<evidence type="ECO:0000256" key="2">
    <source>
        <dbReference type="SAM" id="Coils"/>
    </source>
</evidence>
<dbReference type="PANTHER" id="PTHR10331:SF6">
    <property type="entry name" value="SPINDLE ASSEMBLY ABNORMAL 4"/>
    <property type="match status" value="1"/>
</dbReference>
<feature type="domain" description="Centromere protein J C-terminal" evidence="4">
    <location>
        <begin position="616"/>
        <end position="643"/>
    </location>
</feature>
<feature type="coiled-coil region" evidence="2">
    <location>
        <begin position="145"/>
        <end position="176"/>
    </location>
</feature>
<dbReference type="InterPro" id="IPR047002">
    <property type="entry name" value="Tcp10_C_sf"/>
</dbReference>
<dbReference type="GO" id="GO:0005814">
    <property type="term" value="C:centriole"/>
    <property type="evidence" value="ECO:0007669"/>
    <property type="project" value="TreeGrafter"/>
</dbReference>
<feature type="compositionally biased region" description="Pro residues" evidence="3">
    <location>
        <begin position="342"/>
        <end position="356"/>
    </location>
</feature>
<feature type="compositionally biased region" description="Polar residues" evidence="3">
    <location>
        <begin position="374"/>
        <end position="383"/>
    </location>
</feature>
<protein>
    <recommendedName>
        <fullName evidence="4">Centromere protein J C-terminal domain-containing protein</fullName>
    </recommendedName>
</protein>
<organism evidence="5">
    <name type="scientific">Cyprideis torosa</name>
    <dbReference type="NCBI Taxonomy" id="163714"/>
    <lineage>
        <taxon>Eukaryota</taxon>
        <taxon>Metazoa</taxon>
        <taxon>Ecdysozoa</taxon>
        <taxon>Arthropoda</taxon>
        <taxon>Crustacea</taxon>
        <taxon>Oligostraca</taxon>
        <taxon>Ostracoda</taxon>
        <taxon>Podocopa</taxon>
        <taxon>Podocopida</taxon>
        <taxon>Cytherocopina</taxon>
        <taxon>Cytheroidea</taxon>
        <taxon>Cytherideidae</taxon>
        <taxon>Cyprideis</taxon>
    </lineage>
</organism>
<evidence type="ECO:0000256" key="1">
    <source>
        <dbReference type="ARBA" id="ARBA00005627"/>
    </source>
</evidence>
<dbReference type="Gene3D" id="2.60.450.20">
    <property type="match status" value="1"/>
</dbReference>
<accession>A0A7R8WG14</accession>
<dbReference type="GO" id="GO:0060271">
    <property type="term" value="P:cilium assembly"/>
    <property type="evidence" value="ECO:0007669"/>
    <property type="project" value="TreeGrafter"/>
</dbReference>
<feature type="coiled-coil region" evidence="2">
    <location>
        <begin position="219"/>
        <end position="285"/>
    </location>
</feature>
<evidence type="ECO:0000256" key="3">
    <source>
        <dbReference type="SAM" id="MobiDB-lite"/>
    </source>
</evidence>
<dbReference type="Pfam" id="PF07202">
    <property type="entry name" value="Tcp10_C"/>
    <property type="match status" value="3"/>
</dbReference>
<dbReference type="AlphaFoldDB" id="A0A7R8WG14"/>
<name>A0A7R8WG14_9CRUS</name>
<dbReference type="Gene3D" id="1.10.287.1490">
    <property type="match status" value="1"/>
</dbReference>
<feature type="region of interest" description="Disordered" evidence="3">
    <location>
        <begin position="411"/>
        <end position="457"/>
    </location>
</feature>
<reference evidence="5" key="1">
    <citation type="submission" date="2020-11" db="EMBL/GenBank/DDBJ databases">
        <authorList>
            <person name="Tran Van P."/>
        </authorList>
    </citation>
    <scope>NUCLEOTIDE SEQUENCE</scope>
</reference>
<feature type="non-terminal residue" evidence="5">
    <location>
        <position position="655"/>
    </location>
</feature>
<feature type="compositionally biased region" description="Polar residues" evidence="3">
    <location>
        <begin position="95"/>
        <end position="105"/>
    </location>
</feature>
<evidence type="ECO:0000313" key="5">
    <source>
        <dbReference type="EMBL" id="CAD7231019.1"/>
    </source>
</evidence>